<feature type="transmembrane region" description="Helical" evidence="1">
    <location>
        <begin position="106"/>
        <end position="126"/>
    </location>
</feature>
<keyword evidence="1" id="KW-0812">Transmembrane</keyword>
<feature type="transmembrane region" description="Helical" evidence="1">
    <location>
        <begin position="132"/>
        <end position="149"/>
    </location>
</feature>
<keyword evidence="1" id="KW-1133">Transmembrane helix</keyword>
<evidence type="ECO:0000313" key="2">
    <source>
        <dbReference type="EMBL" id="GLQ88244.1"/>
    </source>
</evidence>
<evidence type="ECO:0000256" key="1">
    <source>
        <dbReference type="SAM" id="Phobius"/>
    </source>
</evidence>
<dbReference type="Proteomes" id="UP001156627">
    <property type="component" value="Unassembled WGS sequence"/>
</dbReference>
<accession>A0ABQ5X9F3</accession>
<dbReference type="NCBIfam" id="NF047765">
    <property type="entry name" value="LIC_13387_fam"/>
    <property type="match status" value="1"/>
</dbReference>
<gene>
    <name evidence="2" type="ORF">GCM10007898_18130</name>
</gene>
<dbReference type="EMBL" id="BSOA01000015">
    <property type="protein sequence ID" value="GLQ88244.1"/>
    <property type="molecule type" value="Genomic_DNA"/>
</dbReference>
<protein>
    <submittedName>
        <fullName evidence="2">Uncharacterized protein</fullName>
    </submittedName>
</protein>
<feature type="transmembrane region" description="Helical" evidence="1">
    <location>
        <begin position="71"/>
        <end position="94"/>
    </location>
</feature>
<reference evidence="3" key="1">
    <citation type="journal article" date="2019" name="Int. J. Syst. Evol. Microbiol.">
        <title>The Global Catalogue of Microorganisms (GCM) 10K type strain sequencing project: providing services to taxonomists for standard genome sequencing and annotation.</title>
        <authorList>
            <consortium name="The Broad Institute Genomics Platform"/>
            <consortium name="The Broad Institute Genome Sequencing Center for Infectious Disease"/>
            <person name="Wu L."/>
            <person name="Ma J."/>
        </authorList>
    </citation>
    <scope>NUCLEOTIDE SEQUENCE [LARGE SCALE GENOMIC DNA]</scope>
    <source>
        <strain evidence="3">NBRC 111981</strain>
    </source>
</reference>
<proteinExistence type="predicted"/>
<sequence>MPLISELPETEDRMKPTLLLRIASILTLLLAVGHTSGGLSFWSPPGETDVLRAMRSFHFDAAGASRTYLDFFLGFGFINSAYLFMQAIVLWQLASMAKSDTPRVRPLIGSFLLVSAVSAVLAWKFIFVVPVASFTLITVCLGLAFYSAGKRG</sequence>
<comment type="caution">
    <text evidence="2">The sequence shown here is derived from an EMBL/GenBank/DDBJ whole genome shotgun (WGS) entry which is preliminary data.</text>
</comment>
<evidence type="ECO:0000313" key="3">
    <source>
        <dbReference type="Proteomes" id="UP001156627"/>
    </source>
</evidence>
<name>A0ABQ5X9F3_9GAMM</name>
<keyword evidence="1" id="KW-0472">Membrane</keyword>
<dbReference type="InterPro" id="IPR058068">
    <property type="entry name" value="LIC_13387-like"/>
</dbReference>
<feature type="transmembrane region" description="Helical" evidence="1">
    <location>
        <begin position="18"/>
        <end position="42"/>
    </location>
</feature>
<organism evidence="2 3">
    <name type="scientific">Dyella flagellata</name>
    <dbReference type="NCBI Taxonomy" id="1867833"/>
    <lineage>
        <taxon>Bacteria</taxon>
        <taxon>Pseudomonadati</taxon>
        <taxon>Pseudomonadota</taxon>
        <taxon>Gammaproteobacteria</taxon>
        <taxon>Lysobacterales</taxon>
        <taxon>Rhodanobacteraceae</taxon>
        <taxon>Dyella</taxon>
    </lineage>
</organism>
<keyword evidence="3" id="KW-1185">Reference proteome</keyword>